<dbReference type="InterPro" id="IPR029058">
    <property type="entry name" value="AB_hydrolase_fold"/>
</dbReference>
<accession>A0A2U1CNL7</accession>
<dbReference type="OrthoDB" id="9771666at2"/>
<dbReference type="Proteomes" id="UP000246145">
    <property type="component" value="Unassembled WGS sequence"/>
</dbReference>
<dbReference type="Pfam" id="PF07859">
    <property type="entry name" value="Abhydrolase_3"/>
    <property type="match status" value="1"/>
</dbReference>
<dbReference type="InterPro" id="IPR013094">
    <property type="entry name" value="AB_hydrolase_3"/>
</dbReference>
<evidence type="ECO:0000313" key="3">
    <source>
        <dbReference type="EMBL" id="PVY62602.1"/>
    </source>
</evidence>
<keyword evidence="1" id="KW-0378">Hydrolase</keyword>
<feature type="domain" description="Alpha/beta hydrolase fold-3" evidence="2">
    <location>
        <begin position="58"/>
        <end position="249"/>
    </location>
</feature>
<sequence>MRIDQYPPQEPMSENMQAYHDHLMRQADESRAHEAQYGDDPYQSIMVFPAEKPNGTVLMYLHGGGWTNGYKEWMAFMAPALNALGITYATAGYRLAPRHVFPAGLQDCGEALKWLAANVKQFGGDPDMMFVGGHSAGGHYAALLATADSLPDGTDVRPLIRGSAPVSGSFYFGEESGMAVRPRFLGAPESGNEVHASPLRRLSGPTCPFLLTWGEKDFPHLIVQAQQMSDALQRQGTRVDTLVLPRHNHFTASHAAGEVDGLWPDRLSKWMQSIVN</sequence>
<dbReference type="PROSITE" id="PS00122">
    <property type="entry name" value="CARBOXYLESTERASE_B_1"/>
    <property type="match status" value="1"/>
</dbReference>
<dbReference type="AlphaFoldDB" id="A0A2U1CNL7"/>
<dbReference type="Gene3D" id="3.40.50.1820">
    <property type="entry name" value="alpha/beta hydrolase"/>
    <property type="match status" value="1"/>
</dbReference>
<dbReference type="InterPro" id="IPR019826">
    <property type="entry name" value="Carboxylesterase_B_AS"/>
</dbReference>
<reference evidence="3 4" key="1">
    <citation type="submission" date="2018-04" db="EMBL/GenBank/DDBJ databases">
        <title>Genomic Encyclopedia of Type Strains, Phase IV (KMG-IV): sequencing the most valuable type-strain genomes for metagenomic binning, comparative biology and taxonomic classification.</title>
        <authorList>
            <person name="Goeker M."/>
        </authorList>
    </citation>
    <scope>NUCLEOTIDE SEQUENCE [LARGE SCALE GENOMIC DNA]</scope>
    <source>
        <strain evidence="3 4">DSM 10065</strain>
    </source>
</reference>
<dbReference type="InterPro" id="IPR050300">
    <property type="entry name" value="GDXG_lipolytic_enzyme"/>
</dbReference>
<evidence type="ECO:0000313" key="4">
    <source>
        <dbReference type="Proteomes" id="UP000246145"/>
    </source>
</evidence>
<keyword evidence="4" id="KW-1185">Reference proteome</keyword>
<dbReference type="PANTHER" id="PTHR48081:SF33">
    <property type="entry name" value="KYNURENINE FORMAMIDASE"/>
    <property type="match status" value="1"/>
</dbReference>
<dbReference type="SUPFAM" id="SSF53474">
    <property type="entry name" value="alpha/beta-Hydrolases"/>
    <property type="match status" value="1"/>
</dbReference>
<dbReference type="RefSeq" id="WP_116518462.1">
    <property type="nucleotide sequence ID" value="NZ_JACCEX010000002.1"/>
</dbReference>
<dbReference type="EMBL" id="QEKO01000002">
    <property type="protein sequence ID" value="PVY62602.1"/>
    <property type="molecule type" value="Genomic_DNA"/>
</dbReference>
<dbReference type="PANTHER" id="PTHR48081">
    <property type="entry name" value="AB HYDROLASE SUPERFAMILY PROTEIN C4A8.06C"/>
    <property type="match status" value="1"/>
</dbReference>
<protein>
    <submittedName>
        <fullName evidence="3">Acetyl esterase/lipase</fullName>
    </submittedName>
</protein>
<gene>
    <name evidence="3" type="ORF">C7440_2096</name>
</gene>
<evidence type="ECO:0000256" key="1">
    <source>
        <dbReference type="ARBA" id="ARBA00022801"/>
    </source>
</evidence>
<dbReference type="GO" id="GO:0016787">
    <property type="term" value="F:hydrolase activity"/>
    <property type="evidence" value="ECO:0007669"/>
    <property type="project" value="UniProtKB-KW"/>
</dbReference>
<proteinExistence type="predicted"/>
<comment type="caution">
    <text evidence="3">The sequence shown here is derived from an EMBL/GenBank/DDBJ whole genome shotgun (WGS) entry which is preliminary data.</text>
</comment>
<evidence type="ECO:0000259" key="2">
    <source>
        <dbReference type="Pfam" id="PF07859"/>
    </source>
</evidence>
<name>A0A2U1CNL7_9BURK</name>
<organism evidence="3 4">
    <name type="scientific">Pusillimonas noertemannii</name>
    <dbReference type="NCBI Taxonomy" id="305977"/>
    <lineage>
        <taxon>Bacteria</taxon>
        <taxon>Pseudomonadati</taxon>
        <taxon>Pseudomonadota</taxon>
        <taxon>Betaproteobacteria</taxon>
        <taxon>Burkholderiales</taxon>
        <taxon>Alcaligenaceae</taxon>
        <taxon>Pusillimonas</taxon>
    </lineage>
</organism>